<dbReference type="Proteomes" id="UP000319103">
    <property type="component" value="Unassembled WGS sequence"/>
</dbReference>
<keyword evidence="2" id="KW-1185">Reference proteome</keyword>
<name>A0A540W983_9ACTN</name>
<evidence type="ECO:0000313" key="1">
    <source>
        <dbReference type="EMBL" id="TQF05571.1"/>
    </source>
</evidence>
<dbReference type="RefSeq" id="WP_141636046.1">
    <property type="nucleotide sequence ID" value="NZ_VIGB01000003.1"/>
</dbReference>
<organism evidence="1 2">
    <name type="scientific">Kitasatospora acidiphila</name>
    <dbReference type="NCBI Taxonomy" id="2567942"/>
    <lineage>
        <taxon>Bacteria</taxon>
        <taxon>Bacillati</taxon>
        <taxon>Actinomycetota</taxon>
        <taxon>Actinomycetes</taxon>
        <taxon>Kitasatosporales</taxon>
        <taxon>Streptomycetaceae</taxon>
        <taxon>Kitasatospora</taxon>
    </lineage>
</organism>
<evidence type="ECO:0000313" key="2">
    <source>
        <dbReference type="Proteomes" id="UP000319103"/>
    </source>
</evidence>
<reference evidence="1 2" key="1">
    <citation type="submission" date="2019-06" db="EMBL/GenBank/DDBJ databases">
        <title>Description of Kitasatospora acidophila sp. nov. isolated from pine grove soil, and reclassification of Streptomyces novaecaesareae to Kitasatospora novaeceasareae comb. nov.</title>
        <authorList>
            <person name="Kim M.J."/>
        </authorList>
    </citation>
    <scope>NUCLEOTIDE SEQUENCE [LARGE SCALE GENOMIC DNA]</scope>
    <source>
        <strain evidence="1 2">MMS16-CNU292</strain>
    </source>
</reference>
<sequence length="562" mass="57194">MTDAITQLAQRIAALETALPELSRSSNLAHSSIDDGALTVISDGTVRAIIGQQSDGTTAFNVVNGPVPPTPSAPTATSILGGVRVTWDGRFTAGQVCPLDFARIEVHAAPAADFVPSSQSLISTIESPRGGSATIPTTVPVQVVLVARTTSGKASATSGTATAGPAKVVADEVLPGIIGELQLADDAVTAAKVATGAIDATAIADLAVTATKLGQAAVIAGKIAADAVTPGTIAAGAITAREITAGAVTATKLAAGAVTAAALSADAVNGRTITGATIQGGTVTGSQVRTAATGRRIEITPSDPIRASPGVTFYSGSDTELQPGLLSATSTTGTITTPALTLQAPSIDKSSSWLYPSDAASLRLTSRSGNNRSDGTFSLSAAAGINELGICTVRGVAPGDQSQPAMLTFEVRNPVPTGTSDYRNTIIDITGRQMKIAFNAVGIVLDEHGLRYDDTGWQPLAFANGWTSLPGWRAVEYRRTPDGMAHLRGIGKTPASFTSGRIGTITDPNCRPKAPEVIPVANDNSSKCCIFIYPEGGVDLSSNAGWPGSWVSFGYSRWSVTG</sequence>
<dbReference type="EMBL" id="VIGB01000003">
    <property type="protein sequence ID" value="TQF05571.1"/>
    <property type="molecule type" value="Genomic_DNA"/>
</dbReference>
<dbReference type="AlphaFoldDB" id="A0A540W983"/>
<protein>
    <recommendedName>
        <fullName evidence="3">Minor tail protein</fullName>
    </recommendedName>
</protein>
<comment type="caution">
    <text evidence="1">The sequence shown here is derived from an EMBL/GenBank/DDBJ whole genome shotgun (WGS) entry which is preliminary data.</text>
</comment>
<dbReference type="OrthoDB" id="4256919at2"/>
<proteinExistence type="predicted"/>
<gene>
    <name evidence="1" type="ORF">E6W39_29245</name>
</gene>
<accession>A0A540W983</accession>
<evidence type="ECO:0008006" key="3">
    <source>
        <dbReference type="Google" id="ProtNLM"/>
    </source>
</evidence>